<reference evidence="5 6" key="1">
    <citation type="journal article" date="2017" name="Nat. Ecol. Evol.">
        <title>Scallop genome provides insights into evolution of bilaterian karyotype and development.</title>
        <authorList>
            <person name="Wang S."/>
            <person name="Zhang J."/>
            <person name="Jiao W."/>
            <person name="Li J."/>
            <person name="Xun X."/>
            <person name="Sun Y."/>
            <person name="Guo X."/>
            <person name="Huan P."/>
            <person name="Dong B."/>
            <person name="Zhang L."/>
            <person name="Hu X."/>
            <person name="Sun X."/>
            <person name="Wang J."/>
            <person name="Zhao C."/>
            <person name="Wang Y."/>
            <person name="Wang D."/>
            <person name="Huang X."/>
            <person name="Wang R."/>
            <person name="Lv J."/>
            <person name="Li Y."/>
            <person name="Zhang Z."/>
            <person name="Liu B."/>
            <person name="Lu W."/>
            <person name="Hui Y."/>
            <person name="Liang J."/>
            <person name="Zhou Z."/>
            <person name="Hou R."/>
            <person name="Li X."/>
            <person name="Liu Y."/>
            <person name="Li H."/>
            <person name="Ning X."/>
            <person name="Lin Y."/>
            <person name="Zhao L."/>
            <person name="Xing Q."/>
            <person name="Dou J."/>
            <person name="Li Y."/>
            <person name="Mao J."/>
            <person name="Guo H."/>
            <person name="Dou H."/>
            <person name="Li T."/>
            <person name="Mu C."/>
            <person name="Jiang W."/>
            <person name="Fu Q."/>
            <person name="Fu X."/>
            <person name="Miao Y."/>
            <person name="Liu J."/>
            <person name="Yu Q."/>
            <person name="Li R."/>
            <person name="Liao H."/>
            <person name="Li X."/>
            <person name="Kong Y."/>
            <person name="Jiang Z."/>
            <person name="Chourrout D."/>
            <person name="Li R."/>
            <person name="Bao Z."/>
        </authorList>
    </citation>
    <scope>NUCLEOTIDE SEQUENCE [LARGE SCALE GENOMIC DNA]</scope>
    <source>
        <strain evidence="5 6">PY_sf001</strain>
    </source>
</reference>
<dbReference type="GO" id="GO:0004843">
    <property type="term" value="F:cysteine-type deubiquitinase activity"/>
    <property type="evidence" value="ECO:0007669"/>
    <property type="project" value="UniProtKB-EC"/>
</dbReference>
<dbReference type="InterPro" id="IPR050185">
    <property type="entry name" value="Ub_carboxyl-term_hydrolase"/>
</dbReference>
<evidence type="ECO:0000256" key="1">
    <source>
        <dbReference type="ARBA" id="ARBA00000707"/>
    </source>
</evidence>
<feature type="region of interest" description="Disordered" evidence="3">
    <location>
        <begin position="792"/>
        <end position="861"/>
    </location>
</feature>
<dbReference type="EMBL" id="NEDP02003741">
    <property type="protein sequence ID" value="OWF47996.1"/>
    <property type="molecule type" value="Genomic_DNA"/>
</dbReference>
<dbReference type="EC" id="3.4.19.12" evidence="2"/>
<dbReference type="PANTHER" id="PTHR21646">
    <property type="entry name" value="UBIQUITIN CARBOXYL-TERMINAL HYDROLASE"/>
    <property type="match status" value="1"/>
</dbReference>
<dbReference type="GO" id="GO:0016579">
    <property type="term" value="P:protein deubiquitination"/>
    <property type="evidence" value="ECO:0007669"/>
    <property type="project" value="InterPro"/>
</dbReference>
<evidence type="ECO:0000313" key="5">
    <source>
        <dbReference type="EMBL" id="OWF47996.1"/>
    </source>
</evidence>
<feature type="compositionally biased region" description="Basic and acidic residues" evidence="3">
    <location>
        <begin position="884"/>
        <end position="894"/>
    </location>
</feature>
<name>A0A210QH01_MIZYE</name>
<dbReference type="AlphaFoldDB" id="A0A210QH01"/>
<feature type="compositionally biased region" description="Polar residues" evidence="3">
    <location>
        <begin position="842"/>
        <end position="857"/>
    </location>
</feature>
<comment type="caution">
    <text evidence="5">The sequence shown here is derived from an EMBL/GenBank/DDBJ whole genome shotgun (WGS) entry which is preliminary data.</text>
</comment>
<dbReference type="Proteomes" id="UP000242188">
    <property type="component" value="Unassembled WGS sequence"/>
</dbReference>
<feature type="compositionally biased region" description="Polar residues" evidence="3">
    <location>
        <begin position="1100"/>
        <end position="1112"/>
    </location>
</feature>
<proteinExistence type="predicted"/>
<evidence type="ECO:0000259" key="4">
    <source>
        <dbReference type="PROSITE" id="PS50235"/>
    </source>
</evidence>
<keyword evidence="6" id="KW-1185">Reference proteome</keyword>
<feature type="compositionally biased region" description="Polar residues" evidence="3">
    <location>
        <begin position="132"/>
        <end position="144"/>
    </location>
</feature>
<dbReference type="CDD" id="cd02674">
    <property type="entry name" value="Peptidase_C19R"/>
    <property type="match status" value="1"/>
</dbReference>
<evidence type="ECO:0000256" key="2">
    <source>
        <dbReference type="ARBA" id="ARBA00012759"/>
    </source>
</evidence>
<feature type="compositionally biased region" description="Pro residues" evidence="3">
    <location>
        <begin position="1085"/>
        <end position="1096"/>
    </location>
</feature>
<dbReference type="SUPFAM" id="SSF54001">
    <property type="entry name" value="Cysteine proteinases"/>
    <property type="match status" value="1"/>
</dbReference>
<feature type="compositionally biased region" description="Basic and acidic residues" evidence="3">
    <location>
        <begin position="823"/>
        <end position="841"/>
    </location>
</feature>
<gene>
    <name evidence="5" type="ORF">KP79_PYT05451</name>
</gene>
<organism evidence="5 6">
    <name type="scientific">Mizuhopecten yessoensis</name>
    <name type="common">Japanese scallop</name>
    <name type="synonym">Patinopecten yessoensis</name>
    <dbReference type="NCBI Taxonomy" id="6573"/>
    <lineage>
        <taxon>Eukaryota</taxon>
        <taxon>Metazoa</taxon>
        <taxon>Spiralia</taxon>
        <taxon>Lophotrochozoa</taxon>
        <taxon>Mollusca</taxon>
        <taxon>Bivalvia</taxon>
        <taxon>Autobranchia</taxon>
        <taxon>Pteriomorphia</taxon>
        <taxon>Pectinida</taxon>
        <taxon>Pectinoidea</taxon>
        <taxon>Pectinidae</taxon>
        <taxon>Mizuhopecten</taxon>
    </lineage>
</organism>
<dbReference type="PROSITE" id="PS00972">
    <property type="entry name" value="USP_1"/>
    <property type="match status" value="1"/>
</dbReference>
<dbReference type="PANTHER" id="PTHR21646:SF14">
    <property type="entry name" value="FI05488P"/>
    <property type="match status" value="1"/>
</dbReference>
<dbReference type="STRING" id="6573.A0A210QH01"/>
<dbReference type="InterPro" id="IPR001394">
    <property type="entry name" value="Peptidase_C19_UCH"/>
</dbReference>
<sequence length="1252" mass="142012">MTESIPGGRQRSSSVGNVFEEEYNDDGFGPLSDHHRKFSQSLHLDSVKAKNGTERIEQTREDPDNFSTLPTKTKRRTRPSFKSVKNLMGRLLNNSNSWSSNRREDDNHIGAKGGMTQSARQRDDRSPERPYTESTSRPLVTKSQKPPVLSSFGDETPGTIGIHNHGNTCFMNAILQCLNSTDCFVEYFIRQLHKDDQKASSRRLGFRNVHNVTEQLGVLLNSLWTNRYHSEVSDNFKTVVGKFNSQYKGTSQHDAQEFLLWLLDRINEEFNANNKNKIKQLQSRKKQSDEEAAEEVLSANNGCPLYNLFQALYRSSLQCPNCGKQSNTFENYLCLSLPLPNKVMRPFYIIVVETVEENKPPKQTKIGLRLNAYGYVKDLRQEISKWTQIKEKYLVLCQIYDNGFRIPYRDDQPLTDIPESENIYAVEMVCTVGSPMVEGQQQFEQSYVSVLLIHTERESNPTKYYRFCAPQIMRIPRDVDNRGLQKEILTNLGPCVREGLLSQKLDTLFRLRLVSGSAGRDYLPLDVEMPLYMENVDRALSTYRSEYGPPHIKLVAEWDPAVKKKVIIHDNETIDEHPSYRQVRQHKQPEPISLDECLHLFTKQEKLTGDDAWLCPHCQKQQQGTMKTLGLWSLPDTLVIHLKRFRQVGLHRSKLESLIDFPVIGLNMGKHILRPNGECDLQRVPMNMTPQQQRLHQGEHRDNTIYDLYGVCNHDGSMLGGHYTAFCKNPLDGEWYKYNDSKVTAISVSEVQTSAAYLLFYQRRGFSSVVTQDLCDGFHWIYKLYPHDKLSNQPRVTTATDNEKSKRQASIPDRGAKQSAVKLIRDSEENRRPVSRSDKSVRTASHSNVNGTASQGVDVTDSHRLKYGANLRVDINHANSRVNNIDRKQQEKRLSPQGQDVNSVHGTLKVAMPPARPLSHPSFNSSNSSHRGTESSNLTLNGNKSNVLRPTVDQRVTVSGSSSSEERPSSVSSPTRTNGVSDKSRETAAVNNNRPPPIPSRNESLPSKRGKIPKDQPDSSAVRSSPSKTQPSFATPQQNRRQVSPSNTVTSKQAWSTPQPVKKQMSIVSNGCSDDLGYRDKQLVRPPPPPPPPPVFKPTSGPQIPPTNSSRPSGIKEQRSLDFSDFTKKKFNEPDVVTNGTRRNGLERSIKYATIARTSHKGSADDFVPNNTRIIPCSQTEHGLSTAERHMVENVLNQARSRQPMVATETFADNIPRYQPHKHYYKGFQFKEQKQSYLKEKMYSPCLKESSV</sequence>
<accession>A0A210QH01</accession>
<protein>
    <recommendedName>
        <fullName evidence="2">ubiquitinyl hydrolase 1</fullName>
        <ecNumber evidence="2">3.4.19.12</ecNumber>
    </recommendedName>
</protein>
<dbReference type="OrthoDB" id="265776at2759"/>
<feature type="compositionally biased region" description="Basic and acidic residues" evidence="3">
    <location>
        <begin position="1114"/>
        <end position="1123"/>
    </location>
</feature>
<dbReference type="Pfam" id="PF00443">
    <property type="entry name" value="UCH"/>
    <property type="match status" value="1"/>
</dbReference>
<feature type="compositionally biased region" description="Basic and acidic residues" evidence="3">
    <location>
        <begin position="45"/>
        <end position="63"/>
    </location>
</feature>
<feature type="compositionally biased region" description="Polar residues" evidence="3">
    <location>
        <begin position="896"/>
        <end position="905"/>
    </location>
</feature>
<dbReference type="PROSITE" id="PS50235">
    <property type="entry name" value="USP_3"/>
    <property type="match status" value="1"/>
</dbReference>
<feature type="region of interest" description="Disordered" evidence="3">
    <location>
        <begin position="879"/>
        <end position="1123"/>
    </location>
</feature>
<dbReference type="InterPro" id="IPR028889">
    <property type="entry name" value="USP"/>
</dbReference>
<feature type="compositionally biased region" description="Basic and acidic residues" evidence="3">
    <location>
        <begin position="120"/>
        <end position="131"/>
    </location>
</feature>
<dbReference type="InterPro" id="IPR038765">
    <property type="entry name" value="Papain-like_cys_pep_sf"/>
</dbReference>
<feature type="compositionally biased region" description="Polar residues" evidence="3">
    <location>
        <begin position="934"/>
        <end position="948"/>
    </location>
</feature>
<dbReference type="InterPro" id="IPR018200">
    <property type="entry name" value="USP_CS"/>
</dbReference>
<evidence type="ECO:0000256" key="3">
    <source>
        <dbReference type="SAM" id="MobiDB-lite"/>
    </source>
</evidence>
<feature type="compositionally biased region" description="Low complexity" evidence="3">
    <location>
        <begin position="919"/>
        <end position="930"/>
    </location>
</feature>
<dbReference type="Gene3D" id="3.90.70.10">
    <property type="entry name" value="Cysteine proteinases"/>
    <property type="match status" value="2"/>
</dbReference>
<feature type="domain" description="USP" evidence="4">
    <location>
        <begin position="160"/>
        <end position="764"/>
    </location>
</feature>
<comment type="catalytic activity">
    <reaction evidence="1">
        <text>Thiol-dependent hydrolysis of ester, thioester, amide, peptide and isopeptide bonds formed by the C-terminal Gly of ubiquitin (a 76-residue protein attached to proteins as an intracellular targeting signal).</text>
        <dbReference type="EC" id="3.4.19.12"/>
    </reaction>
</comment>
<evidence type="ECO:0000313" key="6">
    <source>
        <dbReference type="Proteomes" id="UP000242188"/>
    </source>
</evidence>
<feature type="region of interest" description="Disordered" evidence="3">
    <location>
        <begin position="1"/>
        <end position="148"/>
    </location>
</feature>
<keyword evidence="5" id="KW-0378">Hydrolase</keyword>
<feature type="compositionally biased region" description="Low complexity" evidence="3">
    <location>
        <begin position="955"/>
        <end position="977"/>
    </location>
</feature>
<feature type="compositionally biased region" description="Polar residues" evidence="3">
    <location>
        <begin position="1018"/>
        <end position="1059"/>
    </location>
</feature>
<dbReference type="PROSITE" id="PS00973">
    <property type="entry name" value="USP_2"/>
    <property type="match status" value="1"/>
</dbReference>